<comment type="caution">
    <text evidence="2">The sequence shown here is derived from an EMBL/GenBank/DDBJ whole genome shotgun (WGS) entry which is preliminary data.</text>
</comment>
<evidence type="ECO:0000313" key="2">
    <source>
        <dbReference type="EMBL" id="KAJ8868441.1"/>
    </source>
</evidence>
<evidence type="ECO:0000313" key="3">
    <source>
        <dbReference type="Proteomes" id="UP001159363"/>
    </source>
</evidence>
<accession>A0ABQ9GBJ8</accession>
<organism evidence="2 3">
    <name type="scientific">Dryococelus australis</name>
    <dbReference type="NCBI Taxonomy" id="614101"/>
    <lineage>
        <taxon>Eukaryota</taxon>
        <taxon>Metazoa</taxon>
        <taxon>Ecdysozoa</taxon>
        <taxon>Arthropoda</taxon>
        <taxon>Hexapoda</taxon>
        <taxon>Insecta</taxon>
        <taxon>Pterygota</taxon>
        <taxon>Neoptera</taxon>
        <taxon>Polyneoptera</taxon>
        <taxon>Phasmatodea</taxon>
        <taxon>Verophasmatodea</taxon>
        <taxon>Anareolatae</taxon>
        <taxon>Phasmatidae</taxon>
        <taxon>Eurycanthinae</taxon>
        <taxon>Dryococelus</taxon>
    </lineage>
</organism>
<keyword evidence="3" id="KW-1185">Reference proteome</keyword>
<proteinExistence type="predicted"/>
<protein>
    <submittedName>
        <fullName evidence="2">Uncharacterized protein</fullName>
    </submittedName>
</protein>
<evidence type="ECO:0000256" key="1">
    <source>
        <dbReference type="SAM" id="MobiDB-lite"/>
    </source>
</evidence>
<dbReference type="EMBL" id="JARBHB010000014">
    <property type="protein sequence ID" value="KAJ8868441.1"/>
    <property type="molecule type" value="Genomic_DNA"/>
</dbReference>
<reference evidence="2 3" key="1">
    <citation type="submission" date="2023-02" db="EMBL/GenBank/DDBJ databases">
        <title>LHISI_Scaffold_Assembly.</title>
        <authorList>
            <person name="Stuart O.P."/>
            <person name="Cleave R."/>
            <person name="Magrath M.J.L."/>
            <person name="Mikheyev A.S."/>
        </authorList>
    </citation>
    <scope>NUCLEOTIDE SEQUENCE [LARGE SCALE GENOMIC DNA]</scope>
    <source>
        <strain evidence="2">Daus_M_001</strain>
        <tissue evidence="2">Leg muscle</tissue>
    </source>
</reference>
<name>A0ABQ9GBJ8_9NEOP</name>
<gene>
    <name evidence="2" type="ORF">PR048_029957</name>
</gene>
<feature type="region of interest" description="Disordered" evidence="1">
    <location>
        <begin position="1"/>
        <end position="23"/>
    </location>
</feature>
<dbReference type="Proteomes" id="UP001159363">
    <property type="component" value="Chromosome 13"/>
</dbReference>
<sequence>MCLSGSRRGGLSEMQQASGPVASHRIAASSARTGIWYGRRLRTVQPRQTPTLRDSGLWYVNMCPQAQLVSSPSAASGHLVKVPITAWNVGPGRTNGPKSSSPILYITLLLAPLRLPYPCQATPRRTPGRALHRTPSYDVVWCTPGVMRTSLGPCTNKTVRDRMWYTSPATSHFFFGLRPYRISRPWWDDRKCVILEWMSFFYLECLGYWGGALAAIFVVLQVSILCETMEQTSKQCPKIVFFTDRTAVAEGYIVAALRELPKYTEDERWKSETGQLCTSDENIARHFRHLGIETMAHLMHVAVSPFPLSLLSCKLFRWFQQLTRLLSSPVVSLPPGFRKWGSCRTMPLVGGFSRGSSVSPALSFRRHFMFTSVTLIGSQDIAVKSRSNLFILTHSLDCCFYIDRLDGLWLKISGRCRVSRAQVNDQRSYSYLWRFDIRHLFLPFPVRVYLEVMAHSHELLPRQSDMEFLFACRISVSSFAPLPSAFGKVEWFVSGTLLTAAESLRHYQQPAARQYIITPEGSVFEGKEFIHVKEFSVDSAVVETTLVAWHREKCGNIRNVAEVHCPISSITENEDTIGLKLHAGRPIVLTDSEESMVVRQIKNP</sequence>